<evidence type="ECO:0000259" key="2">
    <source>
        <dbReference type="SMART" id="SM00672"/>
    </source>
</evidence>
<proteinExistence type="predicted"/>
<evidence type="ECO:0000313" key="3">
    <source>
        <dbReference type="EMBL" id="RVW81226.1"/>
    </source>
</evidence>
<dbReference type="SMART" id="SM00672">
    <property type="entry name" value="CAP10"/>
    <property type="match status" value="1"/>
</dbReference>
<dbReference type="InterPro" id="IPR006598">
    <property type="entry name" value="CAP10"/>
</dbReference>
<dbReference type="Proteomes" id="UP000288805">
    <property type="component" value="Unassembled WGS sequence"/>
</dbReference>
<organism evidence="3 4">
    <name type="scientific">Vitis vinifera</name>
    <name type="common">Grape</name>
    <dbReference type="NCBI Taxonomy" id="29760"/>
    <lineage>
        <taxon>Eukaryota</taxon>
        <taxon>Viridiplantae</taxon>
        <taxon>Streptophyta</taxon>
        <taxon>Embryophyta</taxon>
        <taxon>Tracheophyta</taxon>
        <taxon>Spermatophyta</taxon>
        <taxon>Magnoliopsida</taxon>
        <taxon>eudicotyledons</taxon>
        <taxon>Gunneridae</taxon>
        <taxon>Pentapetalae</taxon>
        <taxon>rosids</taxon>
        <taxon>Vitales</taxon>
        <taxon>Vitaceae</taxon>
        <taxon>Viteae</taxon>
        <taxon>Vitis</taxon>
    </lineage>
</organism>
<dbReference type="AlphaFoldDB" id="A0A438H9M4"/>
<protein>
    <submittedName>
        <fullName evidence="3">O-glucosyltransferase rumi-like</fullName>
    </submittedName>
</protein>
<dbReference type="Pfam" id="PF05686">
    <property type="entry name" value="Glyco_transf_90"/>
    <property type="match status" value="2"/>
</dbReference>
<keyword evidence="1" id="KW-0812">Transmembrane</keyword>
<evidence type="ECO:0000313" key="4">
    <source>
        <dbReference type="Proteomes" id="UP000288805"/>
    </source>
</evidence>
<reference evidence="3 4" key="1">
    <citation type="journal article" date="2018" name="PLoS Genet.">
        <title>Population sequencing reveals clonal diversity and ancestral inbreeding in the grapevine cultivar Chardonnay.</title>
        <authorList>
            <person name="Roach M.J."/>
            <person name="Johnson D.L."/>
            <person name="Bohlmann J."/>
            <person name="van Vuuren H.J."/>
            <person name="Jones S.J."/>
            <person name="Pretorius I.S."/>
            <person name="Schmidt S.A."/>
            <person name="Borneman A.R."/>
        </authorList>
    </citation>
    <scope>NUCLEOTIDE SEQUENCE [LARGE SCALE GENOMIC DNA]</scope>
    <source>
        <strain evidence="4">cv. Chardonnay</strain>
        <tissue evidence="3">Leaf</tissue>
    </source>
</reference>
<keyword evidence="3" id="KW-0808">Transferase</keyword>
<dbReference type="InterPro" id="IPR051091">
    <property type="entry name" value="O-Glucosyltr/Glycosyltrsf_90"/>
</dbReference>
<dbReference type="EMBL" id="QGNW01000255">
    <property type="protein sequence ID" value="RVW81226.1"/>
    <property type="molecule type" value="Genomic_DNA"/>
</dbReference>
<comment type="caution">
    <text evidence="3">The sequence shown here is derived from an EMBL/GenBank/DDBJ whole genome shotgun (WGS) entry which is preliminary data.</text>
</comment>
<dbReference type="PANTHER" id="PTHR12203">
    <property type="entry name" value="KDEL LYS-ASP-GLU-LEU CONTAINING - RELATED"/>
    <property type="match status" value="1"/>
</dbReference>
<dbReference type="PANTHER" id="PTHR12203:SF80">
    <property type="entry name" value="GLYCOSYLTRANSFERASE"/>
    <property type="match status" value="1"/>
</dbReference>
<gene>
    <name evidence="3" type="primary">CPIJ013394_1</name>
    <name evidence="3" type="ORF">CK203_041046</name>
</gene>
<evidence type="ECO:0000256" key="1">
    <source>
        <dbReference type="SAM" id="Phobius"/>
    </source>
</evidence>
<name>A0A438H9M4_VITVI</name>
<sequence length="486" mass="56112">MGDNVHAFHGAGLPGLFKKGYTMNVSVFFIILLIGTFLSTRWSGVSIVTGDSFRTAWNYRSSTKPHYKRFEYSINCSEGNMTKTCPVTLLTTFEPSNLSTGTCPEYFRWIYEDLKPWTETGITRDMVERAKTPAHIRVVVVDGKVYTEKYKWVFQTRDVFTIWGILQVLRMYPGKLPDFDLMFECGDKPVIKNMTTKGLMPLLHLHCFITVEMMKHLISSSRIGHFGDGKPSNIDLLRWFSEDQAISHLVMQARDPYKAMDHLEKGPERRQQQNQDWLQEMQNGFKSADLSTQCTHKYKIYAEGAAWSVSEKYILACDSVTLLVKPQYYDFFTRSLQPLVHYWPIKLKDMCKSIKFATEWCNNHTQKAHEIRNAGSSFVQEELRMKFVYDYMFHLLSAYAKLFKYKPTVPPGAVEVCPETMVCPVKGLQKKYKIQSMVKSPSDTGPCAMPPPYDPAELRDMLERKDHVMKQVEMLEEGSLKNLKAK</sequence>
<feature type="domain" description="Glycosyl transferase CAP10" evidence="2">
    <location>
        <begin position="175"/>
        <end position="406"/>
    </location>
</feature>
<feature type="transmembrane region" description="Helical" evidence="1">
    <location>
        <begin position="20"/>
        <end position="38"/>
    </location>
</feature>
<keyword evidence="1" id="KW-0472">Membrane</keyword>
<keyword evidence="1" id="KW-1133">Transmembrane helix</keyword>
<accession>A0A438H9M4</accession>
<dbReference type="GO" id="GO:0016740">
    <property type="term" value="F:transferase activity"/>
    <property type="evidence" value="ECO:0007669"/>
    <property type="project" value="UniProtKB-KW"/>
</dbReference>